<dbReference type="InterPro" id="IPR000477">
    <property type="entry name" value="RT_dom"/>
</dbReference>
<dbReference type="Gene3D" id="3.10.10.10">
    <property type="entry name" value="HIV Type 1 Reverse Transcriptase, subunit A, domain 1"/>
    <property type="match status" value="1"/>
</dbReference>
<dbReference type="CDD" id="cd01647">
    <property type="entry name" value="RT_LTR"/>
    <property type="match status" value="1"/>
</dbReference>
<dbReference type="Gene3D" id="3.30.70.270">
    <property type="match status" value="1"/>
</dbReference>
<sequence length="478" mass="54118">MVYATKVADIWRRCNIDFKFCVPILSATVYAYSSVPAEVDIIESIDKVCEVLSNKYINYHDEDEVITPRTFLEGPIFKPTKACLQAVGVYTTRMNEQCRVNSIGYGPERPSWLQVNALSEGSAELNINLDLTHAQQQALKELLNKHSKVFASSLKDVAALKAEPHRIQVKEEIKPVKLTPRMVPHEANQWFKGYIAQLIDLGLIKSCTGPWAAAVVLVPADIDKRVPKQKRKTKAVRKAPKLVQGSNSKPRAIWNLTIKNVDNEESSSMEELQQAERGGAMATKEGIDIQGQVRDFTSEIPQVLAGKKDPYRLCLNYKPINAVTVDKGYPIPNISFLFTLLDKAKYFSVFDCLKDFWQLRLDEDSRDYTGFATTFGQFRWTRLPKGLKGSPSTWQAAMDSIFYYALFKFFLIYIDDGLVFSSTFEEHLEHLDVILTKAAKANLSLSITKCRFGYQETKLLNHIVGQRGLKCFKYSKIG</sequence>
<comment type="caution">
    <text evidence="2">The sequence shown here is derived from an EMBL/GenBank/DDBJ whole genome shotgun (WGS) entry which is preliminary data.</text>
</comment>
<dbReference type="InterPro" id="IPR043128">
    <property type="entry name" value="Rev_trsase/Diguanyl_cyclase"/>
</dbReference>
<dbReference type="EMBL" id="JAANQT010004097">
    <property type="protein sequence ID" value="KAG1300478.1"/>
    <property type="molecule type" value="Genomic_DNA"/>
</dbReference>
<keyword evidence="3" id="KW-1185">Reference proteome</keyword>
<evidence type="ECO:0000313" key="2">
    <source>
        <dbReference type="EMBL" id="KAG1300478.1"/>
    </source>
</evidence>
<dbReference type="PANTHER" id="PTHR24559">
    <property type="entry name" value="TRANSPOSON TY3-I GAG-POL POLYPROTEIN"/>
    <property type="match status" value="1"/>
</dbReference>
<reference evidence="2" key="1">
    <citation type="journal article" date="2020" name="Microb. Genom.">
        <title>Genetic diversity of clinical and environmental Mucorales isolates obtained from an investigation of mucormycosis cases among solid organ transplant recipients.</title>
        <authorList>
            <person name="Nguyen M.H."/>
            <person name="Kaul D."/>
            <person name="Muto C."/>
            <person name="Cheng S.J."/>
            <person name="Richter R.A."/>
            <person name="Bruno V.M."/>
            <person name="Liu G."/>
            <person name="Beyhan S."/>
            <person name="Sundermann A.J."/>
            <person name="Mounaud S."/>
            <person name="Pasculle A.W."/>
            <person name="Nierman W.C."/>
            <person name="Driscoll E."/>
            <person name="Cumbie R."/>
            <person name="Clancy C.J."/>
            <person name="Dupont C.L."/>
        </authorList>
    </citation>
    <scope>NUCLEOTIDE SEQUENCE</scope>
    <source>
        <strain evidence="2">GL11</strain>
    </source>
</reference>
<evidence type="ECO:0000313" key="3">
    <source>
        <dbReference type="Proteomes" id="UP000716291"/>
    </source>
</evidence>
<dbReference type="SUPFAM" id="SSF56672">
    <property type="entry name" value="DNA/RNA polymerases"/>
    <property type="match status" value="2"/>
</dbReference>
<feature type="domain" description="Reverse transcriptase" evidence="1">
    <location>
        <begin position="309"/>
        <end position="460"/>
    </location>
</feature>
<dbReference type="Proteomes" id="UP000716291">
    <property type="component" value="Unassembled WGS sequence"/>
</dbReference>
<protein>
    <recommendedName>
        <fullName evidence="1">Reverse transcriptase domain-containing protein</fullName>
    </recommendedName>
</protein>
<dbReference type="InterPro" id="IPR043502">
    <property type="entry name" value="DNA/RNA_pol_sf"/>
</dbReference>
<evidence type="ECO:0000259" key="1">
    <source>
        <dbReference type="Pfam" id="PF00078"/>
    </source>
</evidence>
<dbReference type="Pfam" id="PF00078">
    <property type="entry name" value="RVT_1"/>
    <property type="match status" value="1"/>
</dbReference>
<accession>A0A9P7BLH4</accession>
<dbReference type="PANTHER" id="PTHR24559:SF444">
    <property type="entry name" value="REVERSE TRANSCRIPTASE DOMAIN-CONTAINING PROTEIN"/>
    <property type="match status" value="1"/>
</dbReference>
<gene>
    <name evidence="2" type="ORF">G6F64_012663</name>
</gene>
<proteinExistence type="predicted"/>
<name>A0A9P7BLH4_RHIOR</name>
<dbReference type="OrthoDB" id="2290343at2759"/>
<dbReference type="InterPro" id="IPR053134">
    <property type="entry name" value="RNA-dir_DNA_polymerase"/>
</dbReference>
<dbReference type="AlphaFoldDB" id="A0A9P7BLH4"/>
<organism evidence="2 3">
    <name type="scientific">Rhizopus oryzae</name>
    <name type="common">Mucormycosis agent</name>
    <name type="synonym">Rhizopus arrhizus var. delemar</name>
    <dbReference type="NCBI Taxonomy" id="64495"/>
    <lineage>
        <taxon>Eukaryota</taxon>
        <taxon>Fungi</taxon>
        <taxon>Fungi incertae sedis</taxon>
        <taxon>Mucoromycota</taxon>
        <taxon>Mucoromycotina</taxon>
        <taxon>Mucoromycetes</taxon>
        <taxon>Mucorales</taxon>
        <taxon>Mucorineae</taxon>
        <taxon>Rhizopodaceae</taxon>
        <taxon>Rhizopus</taxon>
    </lineage>
</organism>